<evidence type="ECO:0000313" key="3">
    <source>
        <dbReference type="Proteomes" id="UP001066276"/>
    </source>
</evidence>
<feature type="compositionally biased region" description="Basic residues" evidence="1">
    <location>
        <begin position="69"/>
        <end position="80"/>
    </location>
</feature>
<dbReference type="Proteomes" id="UP001066276">
    <property type="component" value="Chromosome 2_2"/>
</dbReference>
<feature type="region of interest" description="Disordered" evidence="1">
    <location>
        <begin position="1"/>
        <end position="128"/>
    </location>
</feature>
<evidence type="ECO:0000313" key="2">
    <source>
        <dbReference type="EMBL" id="KAJ1191564.1"/>
    </source>
</evidence>
<dbReference type="EMBL" id="JANPWB010000004">
    <property type="protein sequence ID" value="KAJ1191564.1"/>
    <property type="molecule type" value="Genomic_DNA"/>
</dbReference>
<feature type="compositionally biased region" description="Basic and acidic residues" evidence="1">
    <location>
        <begin position="81"/>
        <end position="128"/>
    </location>
</feature>
<accession>A0AAV7UT37</accession>
<dbReference type="AlphaFoldDB" id="A0AAV7UT37"/>
<name>A0AAV7UT37_PLEWA</name>
<sequence>MPGIGAGRHRSSWTQKNRRLKKTPRPERKKPLLGGAERRRNRSQQKPLKTSADPGELCEGAATLQEKRGHSRYGVRYKGKRAGDGRYGKGRGRENKGPRHGEHWEEGKTKGPRHGEHWEEEKTREREG</sequence>
<gene>
    <name evidence="2" type="ORF">NDU88_000880</name>
</gene>
<proteinExistence type="predicted"/>
<feature type="compositionally biased region" description="Basic residues" evidence="1">
    <location>
        <begin position="7"/>
        <end position="23"/>
    </location>
</feature>
<organism evidence="2 3">
    <name type="scientific">Pleurodeles waltl</name>
    <name type="common">Iberian ribbed newt</name>
    <dbReference type="NCBI Taxonomy" id="8319"/>
    <lineage>
        <taxon>Eukaryota</taxon>
        <taxon>Metazoa</taxon>
        <taxon>Chordata</taxon>
        <taxon>Craniata</taxon>
        <taxon>Vertebrata</taxon>
        <taxon>Euteleostomi</taxon>
        <taxon>Amphibia</taxon>
        <taxon>Batrachia</taxon>
        <taxon>Caudata</taxon>
        <taxon>Salamandroidea</taxon>
        <taxon>Salamandridae</taxon>
        <taxon>Pleurodelinae</taxon>
        <taxon>Pleurodeles</taxon>
    </lineage>
</organism>
<reference evidence="2" key="1">
    <citation type="journal article" date="2022" name="bioRxiv">
        <title>Sequencing and chromosome-scale assembly of the giantPleurodeles waltlgenome.</title>
        <authorList>
            <person name="Brown T."/>
            <person name="Elewa A."/>
            <person name="Iarovenko S."/>
            <person name="Subramanian E."/>
            <person name="Araus A.J."/>
            <person name="Petzold A."/>
            <person name="Susuki M."/>
            <person name="Suzuki K.-i.T."/>
            <person name="Hayashi T."/>
            <person name="Toyoda A."/>
            <person name="Oliveira C."/>
            <person name="Osipova E."/>
            <person name="Leigh N.D."/>
            <person name="Simon A."/>
            <person name="Yun M.H."/>
        </authorList>
    </citation>
    <scope>NUCLEOTIDE SEQUENCE</scope>
    <source>
        <strain evidence="2">20211129_DDA</strain>
        <tissue evidence="2">Liver</tissue>
    </source>
</reference>
<protein>
    <submittedName>
        <fullName evidence="2">Uncharacterized protein</fullName>
    </submittedName>
</protein>
<keyword evidence="3" id="KW-1185">Reference proteome</keyword>
<evidence type="ECO:0000256" key="1">
    <source>
        <dbReference type="SAM" id="MobiDB-lite"/>
    </source>
</evidence>
<comment type="caution">
    <text evidence="2">The sequence shown here is derived from an EMBL/GenBank/DDBJ whole genome shotgun (WGS) entry which is preliminary data.</text>
</comment>